<dbReference type="InterPro" id="IPR050889">
    <property type="entry name" value="Dendritic_Spine_Reg/Scaffold"/>
</dbReference>
<dbReference type="PANTHER" id="PTHR24166">
    <property type="entry name" value="ROLLING PEBBLES, ISOFORM B"/>
    <property type="match status" value="1"/>
</dbReference>
<protein>
    <submittedName>
        <fullName evidence="4">Ankyrin repeat protein</fullName>
    </submittedName>
</protein>
<organism evidence="4 5">
    <name type="scientific">Apiospora aurea</name>
    <dbReference type="NCBI Taxonomy" id="335848"/>
    <lineage>
        <taxon>Eukaryota</taxon>
        <taxon>Fungi</taxon>
        <taxon>Dikarya</taxon>
        <taxon>Ascomycota</taxon>
        <taxon>Pezizomycotina</taxon>
        <taxon>Sordariomycetes</taxon>
        <taxon>Xylariomycetidae</taxon>
        <taxon>Amphisphaeriales</taxon>
        <taxon>Apiosporaceae</taxon>
        <taxon>Apiospora</taxon>
    </lineage>
</organism>
<dbReference type="GeneID" id="92071601"/>
<evidence type="ECO:0000256" key="1">
    <source>
        <dbReference type="ARBA" id="ARBA00022737"/>
    </source>
</evidence>
<name>A0ABR1R169_9PEZI</name>
<evidence type="ECO:0000256" key="3">
    <source>
        <dbReference type="PROSITE-ProRule" id="PRU00023"/>
    </source>
</evidence>
<keyword evidence="5" id="KW-1185">Reference proteome</keyword>
<dbReference type="Proteomes" id="UP001391051">
    <property type="component" value="Unassembled WGS sequence"/>
</dbReference>
<dbReference type="Pfam" id="PF12796">
    <property type="entry name" value="Ank_2"/>
    <property type="match status" value="1"/>
</dbReference>
<comment type="caution">
    <text evidence="4">The sequence shown here is derived from an EMBL/GenBank/DDBJ whole genome shotgun (WGS) entry which is preliminary data.</text>
</comment>
<dbReference type="PROSITE" id="PS50088">
    <property type="entry name" value="ANK_REPEAT"/>
    <property type="match status" value="1"/>
</dbReference>
<dbReference type="Gene3D" id="1.25.40.20">
    <property type="entry name" value="Ankyrin repeat-containing domain"/>
    <property type="match status" value="1"/>
</dbReference>
<sequence length="472" mass="54234">MNLVDFPPELVERIFEAIAHSRDFKRVMRLRIVSHWFKSFIDDTIFRLRLLHHDTPEAWHRMRSKWHTMRPTDERIHPEWYSYVYRYLAYHAWREPDPESMPGRIRRAAVVISEQAGDAEPPAIMARLQSLCRLASRTNGDRAQRAHLLSWVRRSPWIEPGSAEDLEDDLLVAAAHLGCRPFVSSRVFGRPWDAAVLAGDVPMLRLLLSANPDYNPDGPLDPRVVSPTLSFAARCGQRDVYEFAFDNQPKPRKVALEEYEIEELRFPDQYEQAIDIWPVSIADEMSTLCKKARYGHVDMVKHLLKQGVYPKREQQGGIESYYDEPYKILMNAVEYGNAKTVRLLLKHGADPNRFYPTRSPLMVAARKGWLAVAEALLAAGTDADAGSPPPVVLAVLKEDMDMFRLLRRYGSRLDTPESGGWAMSLATLWGLESMMEVLEREVVGRDVILRRCGTDDKGSLDQFLYDWPDEEL</sequence>
<dbReference type="SUPFAM" id="SSF48403">
    <property type="entry name" value="Ankyrin repeat"/>
    <property type="match status" value="1"/>
</dbReference>
<dbReference type="InterPro" id="IPR036770">
    <property type="entry name" value="Ankyrin_rpt-contain_sf"/>
</dbReference>
<evidence type="ECO:0000313" key="5">
    <source>
        <dbReference type="Proteomes" id="UP001391051"/>
    </source>
</evidence>
<gene>
    <name evidence="4" type="ORF">PG986_002317</name>
</gene>
<reference evidence="4 5" key="1">
    <citation type="submission" date="2023-01" db="EMBL/GenBank/DDBJ databases">
        <title>Analysis of 21 Apiospora genomes using comparative genomics revels a genus with tremendous synthesis potential of carbohydrate active enzymes and secondary metabolites.</title>
        <authorList>
            <person name="Sorensen T."/>
        </authorList>
    </citation>
    <scope>NUCLEOTIDE SEQUENCE [LARGE SCALE GENOMIC DNA]</scope>
    <source>
        <strain evidence="4 5">CBS 24483</strain>
    </source>
</reference>
<proteinExistence type="predicted"/>
<evidence type="ECO:0000256" key="2">
    <source>
        <dbReference type="ARBA" id="ARBA00023043"/>
    </source>
</evidence>
<dbReference type="EMBL" id="JAQQWE010000001">
    <property type="protein sequence ID" value="KAK7968040.1"/>
    <property type="molecule type" value="Genomic_DNA"/>
</dbReference>
<dbReference type="PANTHER" id="PTHR24166:SF48">
    <property type="entry name" value="PROTEIN VAPYRIN"/>
    <property type="match status" value="1"/>
</dbReference>
<feature type="repeat" description="ANK" evidence="3">
    <location>
        <begin position="356"/>
        <end position="388"/>
    </location>
</feature>
<accession>A0ABR1R169</accession>
<keyword evidence="2 3" id="KW-0040">ANK repeat</keyword>
<dbReference type="SMART" id="SM00248">
    <property type="entry name" value="ANK"/>
    <property type="match status" value="4"/>
</dbReference>
<dbReference type="InterPro" id="IPR002110">
    <property type="entry name" value="Ankyrin_rpt"/>
</dbReference>
<dbReference type="RefSeq" id="XP_066707432.1">
    <property type="nucleotide sequence ID" value="XM_066838539.1"/>
</dbReference>
<keyword evidence="1" id="KW-0677">Repeat</keyword>
<evidence type="ECO:0000313" key="4">
    <source>
        <dbReference type="EMBL" id="KAK7968040.1"/>
    </source>
</evidence>